<keyword evidence="2" id="KW-1185">Reference proteome</keyword>
<dbReference type="Proteomes" id="UP000735302">
    <property type="component" value="Unassembled WGS sequence"/>
</dbReference>
<protein>
    <submittedName>
        <fullName evidence="1">Uncharacterized protein</fullName>
    </submittedName>
</protein>
<dbReference type="EMBL" id="BLXT01006771">
    <property type="protein sequence ID" value="GFO33409.1"/>
    <property type="molecule type" value="Genomic_DNA"/>
</dbReference>
<gene>
    <name evidence="1" type="ORF">PoB_005991400</name>
</gene>
<accession>A0AAV4CNH4</accession>
<sequence>MSQNKERCLKQPSLWIFALKELQQHDKARLLFKYTAMHGMFSVRGLGRGCKTQKGRPVLPAVKIDRLMAIDVNGFINLRQNQIHHLSFRMREAHFDGERLK</sequence>
<organism evidence="1 2">
    <name type="scientific">Plakobranchus ocellatus</name>
    <dbReference type="NCBI Taxonomy" id="259542"/>
    <lineage>
        <taxon>Eukaryota</taxon>
        <taxon>Metazoa</taxon>
        <taxon>Spiralia</taxon>
        <taxon>Lophotrochozoa</taxon>
        <taxon>Mollusca</taxon>
        <taxon>Gastropoda</taxon>
        <taxon>Heterobranchia</taxon>
        <taxon>Euthyneura</taxon>
        <taxon>Panpulmonata</taxon>
        <taxon>Sacoglossa</taxon>
        <taxon>Placobranchoidea</taxon>
        <taxon>Plakobranchidae</taxon>
        <taxon>Plakobranchus</taxon>
    </lineage>
</organism>
<evidence type="ECO:0000313" key="1">
    <source>
        <dbReference type="EMBL" id="GFO33409.1"/>
    </source>
</evidence>
<dbReference type="AlphaFoldDB" id="A0AAV4CNH4"/>
<proteinExistence type="predicted"/>
<name>A0AAV4CNH4_9GAST</name>
<reference evidence="1 2" key="1">
    <citation type="journal article" date="2021" name="Elife">
        <title>Chloroplast acquisition without the gene transfer in kleptoplastic sea slugs, Plakobranchus ocellatus.</title>
        <authorList>
            <person name="Maeda T."/>
            <person name="Takahashi S."/>
            <person name="Yoshida T."/>
            <person name="Shimamura S."/>
            <person name="Takaki Y."/>
            <person name="Nagai Y."/>
            <person name="Toyoda A."/>
            <person name="Suzuki Y."/>
            <person name="Arimoto A."/>
            <person name="Ishii H."/>
            <person name="Satoh N."/>
            <person name="Nishiyama T."/>
            <person name="Hasebe M."/>
            <person name="Maruyama T."/>
            <person name="Minagawa J."/>
            <person name="Obokata J."/>
            <person name="Shigenobu S."/>
        </authorList>
    </citation>
    <scope>NUCLEOTIDE SEQUENCE [LARGE SCALE GENOMIC DNA]</scope>
</reference>
<evidence type="ECO:0000313" key="2">
    <source>
        <dbReference type="Proteomes" id="UP000735302"/>
    </source>
</evidence>
<comment type="caution">
    <text evidence="1">The sequence shown here is derived from an EMBL/GenBank/DDBJ whole genome shotgun (WGS) entry which is preliminary data.</text>
</comment>